<accession>A0A4C1X1E9</accession>
<evidence type="ECO:0000313" key="3">
    <source>
        <dbReference type="Proteomes" id="UP000299102"/>
    </source>
</evidence>
<dbReference type="AlphaFoldDB" id="A0A4C1X1E9"/>
<dbReference type="EMBL" id="BGZK01000687">
    <property type="protein sequence ID" value="GBP56189.1"/>
    <property type="molecule type" value="Genomic_DNA"/>
</dbReference>
<feature type="region of interest" description="Disordered" evidence="1">
    <location>
        <begin position="1"/>
        <end position="20"/>
    </location>
</feature>
<name>A0A4C1X1E9_EUMVA</name>
<dbReference type="Proteomes" id="UP000299102">
    <property type="component" value="Unassembled WGS sequence"/>
</dbReference>
<evidence type="ECO:0000256" key="1">
    <source>
        <dbReference type="SAM" id="MobiDB-lite"/>
    </source>
</evidence>
<feature type="compositionally biased region" description="Polar residues" evidence="1">
    <location>
        <begin position="1"/>
        <end position="13"/>
    </location>
</feature>
<evidence type="ECO:0000313" key="2">
    <source>
        <dbReference type="EMBL" id="GBP56189.1"/>
    </source>
</evidence>
<keyword evidence="3" id="KW-1185">Reference proteome</keyword>
<gene>
    <name evidence="2" type="ORF">EVAR_41375_1</name>
</gene>
<reference evidence="2 3" key="1">
    <citation type="journal article" date="2019" name="Commun. Biol.">
        <title>The bagworm genome reveals a unique fibroin gene that provides high tensile strength.</title>
        <authorList>
            <person name="Kono N."/>
            <person name="Nakamura H."/>
            <person name="Ohtoshi R."/>
            <person name="Tomita M."/>
            <person name="Numata K."/>
            <person name="Arakawa K."/>
        </authorList>
    </citation>
    <scope>NUCLEOTIDE SEQUENCE [LARGE SCALE GENOMIC DNA]</scope>
</reference>
<comment type="caution">
    <text evidence="2">The sequence shown here is derived from an EMBL/GenBank/DDBJ whole genome shotgun (WGS) entry which is preliminary data.</text>
</comment>
<organism evidence="2 3">
    <name type="scientific">Eumeta variegata</name>
    <name type="common">Bagworm moth</name>
    <name type="synonym">Eumeta japonica</name>
    <dbReference type="NCBI Taxonomy" id="151549"/>
    <lineage>
        <taxon>Eukaryota</taxon>
        <taxon>Metazoa</taxon>
        <taxon>Ecdysozoa</taxon>
        <taxon>Arthropoda</taxon>
        <taxon>Hexapoda</taxon>
        <taxon>Insecta</taxon>
        <taxon>Pterygota</taxon>
        <taxon>Neoptera</taxon>
        <taxon>Endopterygota</taxon>
        <taxon>Lepidoptera</taxon>
        <taxon>Glossata</taxon>
        <taxon>Ditrysia</taxon>
        <taxon>Tineoidea</taxon>
        <taxon>Psychidae</taxon>
        <taxon>Oiketicinae</taxon>
        <taxon>Eumeta</taxon>
    </lineage>
</organism>
<proteinExistence type="predicted"/>
<feature type="region of interest" description="Disordered" evidence="1">
    <location>
        <begin position="155"/>
        <end position="174"/>
    </location>
</feature>
<protein>
    <submittedName>
        <fullName evidence="2">Uncharacterized protein</fullName>
    </submittedName>
</protein>
<sequence>MSVTRSKIRNSAGTRKREQGLDQQSLLFLSARGRGRGGVASQRPLRLWKIEEFPIREPGQARVRPQRLGFRERLQMRNPNKKKSGIKAARTRQKPYYGLAATTPSPNSAGNRTVLRFRTSTRIRHHQQSSHNTHTHTTMHTRPHTVMHTHTHMNTPTRARTNTHTHTHTDTTRKNVKIASEYTKLPVPDVLTLLAVTVIRGVQTALGT</sequence>